<proteinExistence type="predicted"/>
<dbReference type="Proteomes" id="UP000799640">
    <property type="component" value="Unassembled WGS sequence"/>
</dbReference>
<dbReference type="EMBL" id="ML996699">
    <property type="protein sequence ID" value="KAF2398565.1"/>
    <property type="molecule type" value="Genomic_DNA"/>
</dbReference>
<dbReference type="AlphaFoldDB" id="A0A6G1HS47"/>
<organism evidence="1 2">
    <name type="scientific">Trichodelitschia bisporula</name>
    <dbReference type="NCBI Taxonomy" id="703511"/>
    <lineage>
        <taxon>Eukaryota</taxon>
        <taxon>Fungi</taxon>
        <taxon>Dikarya</taxon>
        <taxon>Ascomycota</taxon>
        <taxon>Pezizomycotina</taxon>
        <taxon>Dothideomycetes</taxon>
        <taxon>Dothideomycetes incertae sedis</taxon>
        <taxon>Phaeotrichales</taxon>
        <taxon>Phaeotrichaceae</taxon>
        <taxon>Trichodelitschia</taxon>
    </lineage>
</organism>
<evidence type="ECO:0000313" key="2">
    <source>
        <dbReference type="Proteomes" id="UP000799640"/>
    </source>
</evidence>
<name>A0A6G1HS47_9PEZI</name>
<reference evidence="1" key="1">
    <citation type="journal article" date="2020" name="Stud. Mycol.">
        <title>101 Dothideomycetes genomes: a test case for predicting lifestyles and emergence of pathogens.</title>
        <authorList>
            <person name="Haridas S."/>
            <person name="Albert R."/>
            <person name="Binder M."/>
            <person name="Bloem J."/>
            <person name="Labutti K."/>
            <person name="Salamov A."/>
            <person name="Andreopoulos B."/>
            <person name="Baker S."/>
            <person name="Barry K."/>
            <person name="Bills G."/>
            <person name="Bluhm B."/>
            <person name="Cannon C."/>
            <person name="Castanera R."/>
            <person name="Culley D."/>
            <person name="Daum C."/>
            <person name="Ezra D."/>
            <person name="Gonzalez J."/>
            <person name="Henrissat B."/>
            <person name="Kuo A."/>
            <person name="Liang C."/>
            <person name="Lipzen A."/>
            <person name="Lutzoni F."/>
            <person name="Magnuson J."/>
            <person name="Mondo S."/>
            <person name="Nolan M."/>
            <person name="Ohm R."/>
            <person name="Pangilinan J."/>
            <person name="Park H.-J."/>
            <person name="Ramirez L."/>
            <person name="Alfaro M."/>
            <person name="Sun H."/>
            <person name="Tritt A."/>
            <person name="Yoshinaga Y."/>
            <person name="Zwiers L.-H."/>
            <person name="Turgeon B."/>
            <person name="Goodwin S."/>
            <person name="Spatafora J."/>
            <person name="Crous P."/>
            <person name="Grigoriev I."/>
        </authorList>
    </citation>
    <scope>NUCLEOTIDE SEQUENCE</scope>
    <source>
        <strain evidence="1">CBS 262.69</strain>
    </source>
</reference>
<protein>
    <submittedName>
        <fullName evidence="1">Uncharacterized protein</fullName>
    </submittedName>
</protein>
<accession>A0A6G1HS47</accession>
<keyword evidence="2" id="KW-1185">Reference proteome</keyword>
<sequence length="111" mass="12035">MGEWGSQGRGCGRYRQERWLQTQCSLCDPGNHQGNGLEITMPQAWADGYVIDCRKVGRRKEGEMERVAGTNGQEEAFLLSCVVTAVVGYGGGVAPPLSGFSNRLVPSLMGR</sequence>
<gene>
    <name evidence="1" type="ORF">EJ06DRAFT_83947</name>
</gene>
<evidence type="ECO:0000313" key="1">
    <source>
        <dbReference type="EMBL" id="KAF2398565.1"/>
    </source>
</evidence>